<evidence type="ECO:0000259" key="2">
    <source>
        <dbReference type="Pfam" id="PF11008"/>
    </source>
</evidence>
<feature type="compositionally biased region" description="Acidic residues" evidence="1">
    <location>
        <begin position="162"/>
        <end position="172"/>
    </location>
</feature>
<accession>A0A494XRE9</accession>
<gene>
    <name evidence="3" type="ORF">D7S89_06335</name>
</gene>
<organism evidence="3 4">
    <name type="scientific">Trinickia fusca</name>
    <dbReference type="NCBI Taxonomy" id="2419777"/>
    <lineage>
        <taxon>Bacteria</taxon>
        <taxon>Pseudomonadati</taxon>
        <taxon>Pseudomonadota</taxon>
        <taxon>Betaproteobacteria</taxon>
        <taxon>Burkholderiales</taxon>
        <taxon>Burkholderiaceae</taxon>
        <taxon>Trinickia</taxon>
    </lineage>
</organism>
<feature type="region of interest" description="Disordered" evidence="1">
    <location>
        <begin position="135"/>
        <end position="172"/>
    </location>
</feature>
<dbReference type="Proteomes" id="UP000280434">
    <property type="component" value="Unassembled WGS sequence"/>
</dbReference>
<dbReference type="RefSeq" id="WP_121276705.1">
    <property type="nucleotide sequence ID" value="NZ_RBZV01000002.1"/>
</dbReference>
<protein>
    <submittedName>
        <fullName evidence="3">DUF2846 domain-containing protein</fullName>
    </submittedName>
</protein>
<keyword evidence="4" id="KW-1185">Reference proteome</keyword>
<name>A0A494XRE9_9BURK</name>
<proteinExistence type="predicted"/>
<evidence type="ECO:0000313" key="4">
    <source>
        <dbReference type="Proteomes" id="UP000280434"/>
    </source>
</evidence>
<evidence type="ECO:0000256" key="1">
    <source>
        <dbReference type="SAM" id="MobiDB-lite"/>
    </source>
</evidence>
<evidence type="ECO:0000313" key="3">
    <source>
        <dbReference type="EMBL" id="RKP50699.1"/>
    </source>
</evidence>
<comment type="caution">
    <text evidence="3">The sequence shown here is derived from an EMBL/GenBank/DDBJ whole genome shotgun (WGS) entry which is preliminary data.</text>
</comment>
<dbReference type="Pfam" id="PF11008">
    <property type="entry name" value="DUF2846"/>
    <property type="match status" value="1"/>
</dbReference>
<dbReference type="EMBL" id="RBZV01000002">
    <property type="protein sequence ID" value="RKP50699.1"/>
    <property type="molecule type" value="Genomic_DNA"/>
</dbReference>
<reference evidence="3 4" key="1">
    <citation type="submission" date="2018-10" db="EMBL/GenBank/DDBJ databases">
        <title>Paraburkholderia sp. 7MK8-2, isolated from soil.</title>
        <authorList>
            <person name="Gao Z.-H."/>
            <person name="Qiu L.-H."/>
        </authorList>
    </citation>
    <scope>NUCLEOTIDE SEQUENCE [LARGE SCALE GENOMIC DNA]</scope>
    <source>
        <strain evidence="3 4">7MK8-2</strain>
    </source>
</reference>
<dbReference type="PROSITE" id="PS51257">
    <property type="entry name" value="PROKAR_LIPOPROTEIN"/>
    <property type="match status" value="1"/>
</dbReference>
<dbReference type="InterPro" id="IPR022548">
    <property type="entry name" value="DUF2846"/>
</dbReference>
<dbReference type="AlphaFoldDB" id="A0A494XRE9"/>
<dbReference type="OrthoDB" id="8775745at2"/>
<feature type="domain" description="DUF2846" evidence="2">
    <location>
        <begin position="37"/>
        <end position="116"/>
    </location>
</feature>
<sequence length="172" mass="18476">MTRIQKIAAIIAILALGACAHGESYKKVSRSAPKLVADEGRIYFYRRSNELPGEVTQPAIMLDGKKVGSAKPRGFFYVDVPAGQHTVSIRTEVEKTLSLTVESGEVAYVSEQLSKGSASGRMVPKLVDRRTARRQLKRLHYDGNGNAADTVRPASGEPASEAADDSDADAAD</sequence>